<gene>
    <name evidence="2" type="ORF">QQF64_031394</name>
</gene>
<keyword evidence="3" id="KW-1185">Reference proteome</keyword>
<accession>A0ABR3MWT8</accession>
<protein>
    <submittedName>
        <fullName evidence="2">Uncharacterized protein</fullName>
    </submittedName>
</protein>
<name>A0ABR3MWT8_9TELE</name>
<feature type="region of interest" description="Disordered" evidence="1">
    <location>
        <begin position="48"/>
        <end position="94"/>
    </location>
</feature>
<evidence type="ECO:0000313" key="3">
    <source>
        <dbReference type="Proteomes" id="UP001558613"/>
    </source>
</evidence>
<sequence>MKKRNVCARRLLKPRGFIDSESEAVMSRWCLPPAPFSERRPGLFWKGSLSHPNELHPADGRDHTTLSHTRDRKNQQTTSPALLQAGETASQGHINVRSRAALQCS</sequence>
<evidence type="ECO:0000256" key="1">
    <source>
        <dbReference type="SAM" id="MobiDB-lite"/>
    </source>
</evidence>
<dbReference type="Proteomes" id="UP001558613">
    <property type="component" value="Unassembled WGS sequence"/>
</dbReference>
<feature type="compositionally biased region" description="Basic and acidic residues" evidence="1">
    <location>
        <begin position="53"/>
        <end position="74"/>
    </location>
</feature>
<comment type="caution">
    <text evidence="2">The sequence shown here is derived from an EMBL/GenBank/DDBJ whole genome shotgun (WGS) entry which is preliminary data.</text>
</comment>
<evidence type="ECO:0000313" key="2">
    <source>
        <dbReference type="EMBL" id="KAL1269105.1"/>
    </source>
</evidence>
<reference evidence="2 3" key="1">
    <citation type="submission" date="2023-09" db="EMBL/GenBank/DDBJ databases">
        <authorList>
            <person name="Wang M."/>
        </authorList>
    </citation>
    <scope>NUCLEOTIDE SEQUENCE [LARGE SCALE GENOMIC DNA]</scope>
    <source>
        <strain evidence="2">GT-2023</strain>
        <tissue evidence="2">Liver</tissue>
    </source>
</reference>
<dbReference type="EMBL" id="JAYMGO010000008">
    <property type="protein sequence ID" value="KAL1269105.1"/>
    <property type="molecule type" value="Genomic_DNA"/>
</dbReference>
<proteinExistence type="predicted"/>
<feature type="compositionally biased region" description="Polar residues" evidence="1">
    <location>
        <begin position="75"/>
        <end position="93"/>
    </location>
</feature>
<organism evidence="2 3">
    <name type="scientific">Cirrhinus molitorella</name>
    <name type="common">mud carp</name>
    <dbReference type="NCBI Taxonomy" id="172907"/>
    <lineage>
        <taxon>Eukaryota</taxon>
        <taxon>Metazoa</taxon>
        <taxon>Chordata</taxon>
        <taxon>Craniata</taxon>
        <taxon>Vertebrata</taxon>
        <taxon>Euteleostomi</taxon>
        <taxon>Actinopterygii</taxon>
        <taxon>Neopterygii</taxon>
        <taxon>Teleostei</taxon>
        <taxon>Ostariophysi</taxon>
        <taxon>Cypriniformes</taxon>
        <taxon>Cyprinidae</taxon>
        <taxon>Labeoninae</taxon>
        <taxon>Labeonini</taxon>
        <taxon>Cirrhinus</taxon>
    </lineage>
</organism>